<evidence type="ECO:0000313" key="8">
    <source>
        <dbReference type="Proteomes" id="UP001321453"/>
    </source>
</evidence>
<dbReference type="InterPro" id="IPR044665">
    <property type="entry name" value="E_coli_cyclophilin_A-like"/>
</dbReference>
<keyword evidence="2" id="KW-0697">Rotamase</keyword>
<dbReference type="CDD" id="cd00317">
    <property type="entry name" value="cyclophilin"/>
    <property type="match status" value="1"/>
</dbReference>
<evidence type="ECO:0000313" key="7">
    <source>
        <dbReference type="EMBL" id="MDM7831263.1"/>
    </source>
</evidence>
<feature type="transmembrane region" description="Helical" evidence="5">
    <location>
        <begin position="33"/>
        <end position="54"/>
    </location>
</feature>
<protein>
    <recommendedName>
        <fullName evidence="1">peptidylprolyl isomerase</fullName>
        <ecNumber evidence="1">5.2.1.8</ecNumber>
    </recommendedName>
</protein>
<dbReference type="Proteomes" id="UP001321453">
    <property type="component" value="Unassembled WGS sequence"/>
</dbReference>
<accession>A0ABT7S6L5</accession>
<evidence type="ECO:0000256" key="1">
    <source>
        <dbReference type="ARBA" id="ARBA00013194"/>
    </source>
</evidence>
<keyword evidence="5" id="KW-1133">Transmembrane helix</keyword>
<dbReference type="PANTHER" id="PTHR43246">
    <property type="entry name" value="PEPTIDYL-PROLYL CIS-TRANS ISOMERASE CYP38, CHLOROPLASTIC"/>
    <property type="match status" value="1"/>
</dbReference>
<dbReference type="PROSITE" id="PS50072">
    <property type="entry name" value="CSA_PPIASE_2"/>
    <property type="match status" value="1"/>
</dbReference>
<organism evidence="7 8">
    <name type="scientific">Cellulomonas edaphi</name>
    <dbReference type="NCBI Taxonomy" id="3053468"/>
    <lineage>
        <taxon>Bacteria</taxon>
        <taxon>Bacillati</taxon>
        <taxon>Actinomycetota</taxon>
        <taxon>Actinomycetes</taxon>
        <taxon>Micrococcales</taxon>
        <taxon>Cellulomonadaceae</taxon>
        <taxon>Cellulomonas</taxon>
    </lineage>
</organism>
<dbReference type="EMBL" id="JAUCGR010000002">
    <property type="protein sequence ID" value="MDM7831263.1"/>
    <property type="molecule type" value="Genomic_DNA"/>
</dbReference>
<keyword evidence="3 7" id="KW-0413">Isomerase</keyword>
<dbReference type="Gene3D" id="2.40.100.10">
    <property type="entry name" value="Cyclophilin-like"/>
    <property type="match status" value="1"/>
</dbReference>
<sequence length="267" mass="27698">MSSKREREYEQRRYEKWQQRQAEHRAARRRQRIVAGSVLGGLLLVIAIVAVVGATKDDDTPTAFATDTPPASASAEPTASGEPTASPGPSATRDPLTPDPALAEARTWTGSLDLSQGDIGISLDGAAAPQAVANFVTLADKGFFDGTKCHRLTTSGIYVLQCGSPDGTGTDGPGYSWGPIENAPADGVYPAGTIAMARVGNDGSSMGSQFFLVYKDSTIPADAAGGYTVFGHITSGQDVLTAIADAGTTEGTESPVHDVIIEGVKVK</sequence>
<dbReference type="EC" id="5.2.1.8" evidence="1"/>
<evidence type="ECO:0000256" key="4">
    <source>
        <dbReference type="SAM" id="MobiDB-lite"/>
    </source>
</evidence>
<dbReference type="SUPFAM" id="SSF50891">
    <property type="entry name" value="Cyclophilin-like"/>
    <property type="match status" value="1"/>
</dbReference>
<reference evidence="7 8" key="1">
    <citation type="submission" date="2023-06" db="EMBL/GenBank/DDBJ databases">
        <title>Cellulomonas sp. MW9 Whole genome sequence.</title>
        <authorList>
            <person name="Park S."/>
        </authorList>
    </citation>
    <scope>NUCLEOTIDE SEQUENCE [LARGE SCALE GENOMIC DNA]</scope>
    <source>
        <strain evidence="7 8">MW9</strain>
    </source>
</reference>
<comment type="caution">
    <text evidence="7">The sequence shown here is derived from an EMBL/GenBank/DDBJ whole genome shotgun (WGS) entry which is preliminary data.</text>
</comment>
<evidence type="ECO:0000259" key="6">
    <source>
        <dbReference type="PROSITE" id="PS50072"/>
    </source>
</evidence>
<keyword evidence="5" id="KW-0472">Membrane</keyword>
<dbReference type="Pfam" id="PF00160">
    <property type="entry name" value="Pro_isomerase"/>
    <property type="match status" value="1"/>
</dbReference>
<evidence type="ECO:0000256" key="5">
    <source>
        <dbReference type="SAM" id="Phobius"/>
    </source>
</evidence>
<dbReference type="RefSeq" id="WP_289446546.1">
    <property type="nucleotide sequence ID" value="NZ_JAUCGR010000002.1"/>
</dbReference>
<dbReference type="GO" id="GO:0003755">
    <property type="term" value="F:peptidyl-prolyl cis-trans isomerase activity"/>
    <property type="evidence" value="ECO:0007669"/>
    <property type="project" value="UniProtKB-EC"/>
</dbReference>
<proteinExistence type="predicted"/>
<feature type="region of interest" description="Disordered" evidence="4">
    <location>
        <begin position="59"/>
        <end position="101"/>
    </location>
</feature>
<keyword evidence="8" id="KW-1185">Reference proteome</keyword>
<evidence type="ECO:0000256" key="2">
    <source>
        <dbReference type="ARBA" id="ARBA00023110"/>
    </source>
</evidence>
<gene>
    <name evidence="7" type="ORF">QRT05_07945</name>
</gene>
<feature type="domain" description="PPIase cyclophilin-type" evidence="6">
    <location>
        <begin position="117"/>
        <end position="266"/>
    </location>
</feature>
<dbReference type="InterPro" id="IPR002130">
    <property type="entry name" value="Cyclophilin-type_PPIase_dom"/>
</dbReference>
<dbReference type="InterPro" id="IPR029000">
    <property type="entry name" value="Cyclophilin-like_dom_sf"/>
</dbReference>
<feature type="compositionally biased region" description="Low complexity" evidence="4">
    <location>
        <begin position="61"/>
        <end position="80"/>
    </location>
</feature>
<keyword evidence="5" id="KW-0812">Transmembrane</keyword>
<evidence type="ECO:0000256" key="3">
    <source>
        <dbReference type="ARBA" id="ARBA00023235"/>
    </source>
</evidence>
<name>A0ABT7S6L5_9CELL</name>